<accession>A0A8J3A2K4</accession>
<dbReference type="Proteomes" id="UP000818603">
    <property type="component" value="Unassembled WGS sequence"/>
</dbReference>
<dbReference type="GO" id="GO:0005886">
    <property type="term" value="C:plasma membrane"/>
    <property type="evidence" value="ECO:0007669"/>
    <property type="project" value="UniProtKB-SubCell"/>
</dbReference>
<keyword evidence="4 5" id="KW-0472">Membrane</keyword>
<feature type="transmembrane region" description="Helical" evidence="5">
    <location>
        <begin position="206"/>
        <end position="226"/>
    </location>
</feature>
<evidence type="ECO:0000313" key="8">
    <source>
        <dbReference type="Proteomes" id="UP000621856"/>
    </source>
</evidence>
<reference evidence="6" key="1">
    <citation type="journal article" date="2014" name="Int. J. Syst. Evol. Microbiol.">
        <title>Complete genome sequence of Corynebacterium casei LMG S-19264T (=DSM 44701T), isolated from a smear-ripened cheese.</title>
        <authorList>
            <consortium name="US DOE Joint Genome Institute (JGI-PGF)"/>
            <person name="Walter F."/>
            <person name="Albersmeier A."/>
            <person name="Kalinowski J."/>
            <person name="Ruckert C."/>
        </authorList>
    </citation>
    <scope>NUCLEOTIDE SEQUENCE</scope>
    <source>
        <strain evidence="6">CGMCC 1.14984</strain>
    </source>
</reference>
<dbReference type="PANTHER" id="PTHR43701">
    <property type="entry name" value="MEMBRANE TRANSPORTER PROTEIN MJ0441-RELATED"/>
    <property type="match status" value="1"/>
</dbReference>
<evidence type="ECO:0000256" key="3">
    <source>
        <dbReference type="ARBA" id="ARBA00022989"/>
    </source>
</evidence>
<feature type="transmembrane region" description="Helical" evidence="5">
    <location>
        <begin position="179"/>
        <end position="199"/>
    </location>
</feature>
<organism evidence="6 8">
    <name type="scientific">Aquisalinus luteolus</name>
    <dbReference type="NCBI Taxonomy" id="1566827"/>
    <lineage>
        <taxon>Bacteria</taxon>
        <taxon>Pseudomonadati</taxon>
        <taxon>Pseudomonadota</taxon>
        <taxon>Alphaproteobacteria</taxon>
        <taxon>Parvularculales</taxon>
        <taxon>Parvularculaceae</taxon>
        <taxon>Aquisalinus</taxon>
    </lineage>
</organism>
<feature type="transmembrane region" description="Helical" evidence="5">
    <location>
        <begin position="77"/>
        <end position="95"/>
    </location>
</feature>
<evidence type="ECO:0000256" key="5">
    <source>
        <dbReference type="RuleBase" id="RU363041"/>
    </source>
</evidence>
<feature type="transmembrane region" description="Helical" evidence="5">
    <location>
        <begin position="46"/>
        <end position="65"/>
    </location>
</feature>
<feature type="transmembrane region" description="Helical" evidence="5">
    <location>
        <begin position="141"/>
        <end position="167"/>
    </location>
</feature>
<evidence type="ECO:0000256" key="2">
    <source>
        <dbReference type="ARBA" id="ARBA00022692"/>
    </source>
</evidence>
<dbReference type="PANTHER" id="PTHR43701:SF2">
    <property type="entry name" value="MEMBRANE TRANSPORTER PROTEIN YJNA-RELATED"/>
    <property type="match status" value="1"/>
</dbReference>
<keyword evidence="2 5" id="KW-0812">Transmembrane</keyword>
<keyword evidence="5" id="KW-1003">Cell membrane</keyword>
<dbReference type="EMBL" id="BMGZ01000002">
    <property type="protein sequence ID" value="GGH98268.1"/>
    <property type="molecule type" value="Genomic_DNA"/>
</dbReference>
<dbReference type="Pfam" id="PF01925">
    <property type="entry name" value="TauE"/>
    <property type="match status" value="1"/>
</dbReference>
<evidence type="ECO:0000313" key="6">
    <source>
        <dbReference type="EMBL" id="GGH98268.1"/>
    </source>
</evidence>
<reference evidence="7 9" key="2">
    <citation type="submission" date="2020-02" db="EMBL/GenBank/DDBJ databases">
        <title>Genome sequence of Parvularcula flava strain NH6-79.</title>
        <authorList>
            <person name="Abdul Karim M.H."/>
            <person name="Lam M.Q."/>
            <person name="Chen S.J."/>
            <person name="Yahya A."/>
            <person name="Shahir S."/>
            <person name="Shamsir M.S."/>
            <person name="Chong C.S."/>
        </authorList>
    </citation>
    <scope>NUCLEOTIDE SEQUENCE [LARGE SCALE GENOMIC DNA]</scope>
    <source>
        <strain evidence="7 9">NH6-79</strain>
    </source>
</reference>
<dbReference type="InterPro" id="IPR051598">
    <property type="entry name" value="TSUP/Inactive_protease-like"/>
</dbReference>
<proteinExistence type="inferred from homology"/>
<dbReference type="AlphaFoldDB" id="A0A8J3A2K4"/>
<dbReference type="EMBL" id="VCJR02000002">
    <property type="protein sequence ID" value="NHK28369.1"/>
    <property type="molecule type" value="Genomic_DNA"/>
</dbReference>
<sequence>MGELHFILTALASGVLVGASLALIGGGGSILAVPLLLYFVGVDAPHIAIGTAAFAVAINAMAGLATHMRAGTVKWPCATAFTIAGFIGALAGSTLGKLIDGGVLIGWFGGLMVVVGVLMLRGADQPGDPSVHLDRGSARKLLPRLIPMGLGAGGAAGFFGIGGGFLIAPGLMAATAMPIRYAIGTSLVAVTAFGLTTAGNYALSGYVSWPAALWLILGGALGVFAGQALNARLAAHGAALRIVFAAAVIIIGLWIAGSALF</sequence>
<protein>
    <recommendedName>
        <fullName evidence="5">Probable membrane transporter protein</fullName>
    </recommendedName>
</protein>
<dbReference type="InterPro" id="IPR002781">
    <property type="entry name" value="TM_pro_TauE-like"/>
</dbReference>
<evidence type="ECO:0000313" key="9">
    <source>
        <dbReference type="Proteomes" id="UP000818603"/>
    </source>
</evidence>
<evidence type="ECO:0000313" key="7">
    <source>
        <dbReference type="EMBL" id="NHK28369.1"/>
    </source>
</evidence>
<dbReference type="Proteomes" id="UP000621856">
    <property type="component" value="Unassembled WGS sequence"/>
</dbReference>
<dbReference type="RefSeq" id="WP_155140312.1">
    <property type="nucleotide sequence ID" value="NZ_BMGZ01000002.1"/>
</dbReference>
<keyword evidence="9" id="KW-1185">Reference proteome</keyword>
<keyword evidence="3 5" id="KW-1133">Transmembrane helix</keyword>
<comment type="caution">
    <text evidence="6">The sequence shown here is derived from an EMBL/GenBank/DDBJ whole genome shotgun (WGS) entry which is preliminary data.</text>
</comment>
<comment type="subcellular location">
    <subcellularLocation>
        <location evidence="5">Cell membrane</location>
        <topology evidence="5">Multi-pass membrane protein</topology>
    </subcellularLocation>
    <subcellularLocation>
        <location evidence="1">Membrane</location>
        <topology evidence="1">Multi-pass membrane protein</topology>
    </subcellularLocation>
</comment>
<reference evidence="6" key="3">
    <citation type="submission" date="2020-09" db="EMBL/GenBank/DDBJ databases">
        <authorList>
            <person name="Sun Q."/>
            <person name="Zhou Y."/>
        </authorList>
    </citation>
    <scope>NUCLEOTIDE SEQUENCE</scope>
    <source>
        <strain evidence="6">CGMCC 1.14984</strain>
    </source>
</reference>
<evidence type="ECO:0000256" key="1">
    <source>
        <dbReference type="ARBA" id="ARBA00004141"/>
    </source>
</evidence>
<feature type="transmembrane region" description="Helical" evidence="5">
    <location>
        <begin position="7"/>
        <end position="40"/>
    </location>
</feature>
<gene>
    <name evidence="7" type="ORF">FF098_010675</name>
    <name evidence="6" type="ORF">GCM10011355_21460</name>
</gene>
<name>A0A8J3A2K4_9PROT</name>
<comment type="similarity">
    <text evidence="5">Belongs to the 4-toluene sulfonate uptake permease (TSUP) (TC 2.A.102) family.</text>
</comment>
<feature type="transmembrane region" description="Helical" evidence="5">
    <location>
        <begin position="238"/>
        <end position="260"/>
    </location>
</feature>
<feature type="transmembrane region" description="Helical" evidence="5">
    <location>
        <begin position="101"/>
        <end position="120"/>
    </location>
</feature>
<evidence type="ECO:0000256" key="4">
    <source>
        <dbReference type="ARBA" id="ARBA00023136"/>
    </source>
</evidence>